<keyword evidence="2" id="KW-1185">Reference proteome</keyword>
<dbReference type="Proteomes" id="UP000243904">
    <property type="component" value="Chromosome I"/>
</dbReference>
<dbReference type="AlphaFoldDB" id="A0A1H1UP87"/>
<dbReference type="RefSeq" id="WP_146687830.1">
    <property type="nucleotide sequence ID" value="NZ_LT629750.1"/>
</dbReference>
<sequence length="68" mass="7901">MIEIILTVCAIANPTNCEEKYLQFAWDGSINQCMMAAQPYIAEWIGKHPEWVATKWSCDYPGHEKRRI</sequence>
<organism evidence="1 2">
    <name type="scientific">Bradyrhizobium canariense</name>
    <dbReference type="NCBI Taxonomy" id="255045"/>
    <lineage>
        <taxon>Bacteria</taxon>
        <taxon>Pseudomonadati</taxon>
        <taxon>Pseudomonadota</taxon>
        <taxon>Alphaproteobacteria</taxon>
        <taxon>Hyphomicrobiales</taxon>
        <taxon>Nitrobacteraceae</taxon>
        <taxon>Bradyrhizobium</taxon>
    </lineage>
</organism>
<evidence type="ECO:0000313" key="1">
    <source>
        <dbReference type="EMBL" id="SDS73659.1"/>
    </source>
</evidence>
<gene>
    <name evidence="1" type="ORF">SAMN05444158_3020</name>
</gene>
<accession>A0A1H1UP87</accession>
<reference evidence="2" key="1">
    <citation type="submission" date="2016-10" db="EMBL/GenBank/DDBJ databases">
        <authorList>
            <person name="Varghese N."/>
            <person name="Submissions S."/>
        </authorList>
    </citation>
    <scope>NUCLEOTIDE SEQUENCE [LARGE SCALE GENOMIC DNA]</scope>
    <source>
        <strain evidence="2">GAS369</strain>
    </source>
</reference>
<name>A0A1H1UP87_9BRAD</name>
<proteinExistence type="predicted"/>
<evidence type="ECO:0000313" key="2">
    <source>
        <dbReference type="Proteomes" id="UP000243904"/>
    </source>
</evidence>
<protein>
    <submittedName>
        <fullName evidence="1">Uncharacterized protein</fullName>
    </submittedName>
</protein>
<dbReference type="EMBL" id="LT629750">
    <property type="protein sequence ID" value="SDS73659.1"/>
    <property type="molecule type" value="Genomic_DNA"/>
</dbReference>